<organism evidence="1 2">
    <name type="scientific">Flavobacterium bernardetii</name>
    <dbReference type="NCBI Taxonomy" id="2813823"/>
    <lineage>
        <taxon>Bacteria</taxon>
        <taxon>Pseudomonadati</taxon>
        <taxon>Bacteroidota</taxon>
        <taxon>Flavobacteriia</taxon>
        <taxon>Flavobacteriales</taxon>
        <taxon>Flavobacteriaceae</taxon>
        <taxon>Flavobacterium</taxon>
    </lineage>
</organism>
<evidence type="ECO:0000313" key="2">
    <source>
        <dbReference type="Proteomes" id="UP000605990"/>
    </source>
</evidence>
<name>A0ABR7IV46_9FLAO</name>
<comment type="caution">
    <text evidence="1">The sequence shown here is derived from an EMBL/GenBank/DDBJ whole genome shotgun (WGS) entry which is preliminary data.</text>
</comment>
<sequence length="209" mass="25466">MLNRIFNKLNFHNNLFHYDREWYYYTISSQYDYLDRLYKNNIKVKENFISDVQIGFGINLDFGLSSSQIKKKLGRPHFKYQKKDVDNYYIYFYKRKIYKHKIKLELHFLNDTFFLGVYIFNDEPKEFSNIISELCLKYKVDPLNFMHTKHQITDSKNNIIDVDIKTNLVIAYIDNSNHKIHSIYKALNISEDEIARKQNHEKKRFRSFL</sequence>
<gene>
    <name evidence="1" type="ORF">H8R27_02075</name>
</gene>
<keyword evidence="2" id="KW-1185">Reference proteome</keyword>
<evidence type="ECO:0000313" key="1">
    <source>
        <dbReference type="EMBL" id="MBC5833664.1"/>
    </source>
</evidence>
<protein>
    <submittedName>
        <fullName evidence="1">Uncharacterized protein</fullName>
    </submittedName>
</protein>
<dbReference type="Proteomes" id="UP000605990">
    <property type="component" value="Unassembled WGS sequence"/>
</dbReference>
<accession>A0ABR7IV46</accession>
<reference evidence="1 2" key="1">
    <citation type="submission" date="2020-08" db="EMBL/GenBank/DDBJ databases">
        <title>Description of novel Flavobacterium F-408 isolate.</title>
        <authorList>
            <person name="Saticioglu I.B."/>
            <person name="Duman M."/>
            <person name="Altun S."/>
        </authorList>
    </citation>
    <scope>NUCLEOTIDE SEQUENCE [LARGE SCALE GENOMIC DNA]</scope>
    <source>
        <strain evidence="1 2">F-408</strain>
    </source>
</reference>
<dbReference type="RefSeq" id="WP_166124904.1">
    <property type="nucleotide sequence ID" value="NZ_JAANOQ010000001.1"/>
</dbReference>
<proteinExistence type="predicted"/>
<dbReference type="EMBL" id="JACRUN010000001">
    <property type="protein sequence ID" value="MBC5833664.1"/>
    <property type="molecule type" value="Genomic_DNA"/>
</dbReference>